<dbReference type="InterPro" id="IPR021796">
    <property type="entry name" value="Tll0287-like_dom"/>
</dbReference>
<evidence type="ECO:0000313" key="5">
    <source>
        <dbReference type="Proteomes" id="UP001215231"/>
    </source>
</evidence>
<dbReference type="Pfam" id="PF11845">
    <property type="entry name" value="Tll0287-like"/>
    <property type="match status" value="1"/>
</dbReference>
<dbReference type="Pfam" id="PF00990">
    <property type="entry name" value="GGDEF"/>
    <property type="match status" value="1"/>
</dbReference>
<gene>
    <name evidence="4" type="ORF">H3N35_11905</name>
</gene>
<organism evidence="4 5">
    <name type="scientific">Thalassomonas haliotis</name>
    <dbReference type="NCBI Taxonomy" id="485448"/>
    <lineage>
        <taxon>Bacteria</taxon>
        <taxon>Pseudomonadati</taxon>
        <taxon>Pseudomonadota</taxon>
        <taxon>Gammaproteobacteria</taxon>
        <taxon>Alteromonadales</taxon>
        <taxon>Colwelliaceae</taxon>
        <taxon>Thalassomonas</taxon>
    </lineage>
</organism>
<dbReference type="SMART" id="SM00267">
    <property type="entry name" value="GGDEF"/>
    <property type="match status" value="1"/>
</dbReference>
<dbReference type="RefSeq" id="WP_274054570.1">
    <property type="nucleotide sequence ID" value="NZ_CP059693.1"/>
</dbReference>
<keyword evidence="1" id="KW-0812">Transmembrane</keyword>
<sequence>MSFIKYIQLKSLSKIKKSSYFITISKNWTFLCLFSFAVLTVIAGSAWFLYQSYSRLITFGSQQQAKLLTTALQEARTIYTQDVVQIAERNGLKVTHDFEKHDGSLPLPATMSMALGNRIGNLTGGARSSLFSPYPFPNRGNSGLRDDFRKKAWQALSQTPQQPYYQFEEMPDGKVLRYATADLMRPACVDCHNSHPNSPKMDWKTGDLRGILEVIIPVKNIEAIAHKDFFHALTYISFFSFCSLFIAGSIFIKSRHSACKVEQANKQLSDYDSLTGLYNRRMLIGHVQHAIALAKRQHQKFSLLYFDLDDFKKINDTFGHTVGDRLLQEFSQQVSEHIRETDIFARMGGDEFVLLISDTSDTSYLMQLAEKIMRIFSAGFYVEKLPVYITSSIGIAVFPESGVTPEELIKNADRAMYQAKEAGRNCYMFYSKEMNEMASAQLAMENDLRNALKNDEFTLYYQPKMNRTGKVTGAEALIRWMHPQKGFISPAEFIPVAEKSDLIIEIGQWVREQVCQQLLIWKESSFPPIKVSVNVAAKEFTKHVVLQHLIDMFLKYDIDQHLLELEITEGTLMSSVDNGNMDYKVIKNMNVGLSIDDFGTGYCSLGYLKSYPIDTLKIDKSFIDNVTTNECDASITKTIIAMAHSLNMKVVAEGVETRAQHNFLLENNCDQIQGYFYNRPQEVKHFEEFVLSSSKLKVDMPVEESV</sequence>
<dbReference type="Pfam" id="PF00563">
    <property type="entry name" value="EAL"/>
    <property type="match status" value="1"/>
</dbReference>
<dbReference type="SUPFAM" id="SSF141868">
    <property type="entry name" value="EAL domain-like"/>
    <property type="match status" value="1"/>
</dbReference>
<protein>
    <submittedName>
        <fullName evidence="4">EAL domain-containing protein</fullName>
    </submittedName>
</protein>
<dbReference type="InterPro" id="IPR000160">
    <property type="entry name" value="GGDEF_dom"/>
</dbReference>
<keyword evidence="5" id="KW-1185">Reference proteome</keyword>
<dbReference type="PROSITE" id="PS50887">
    <property type="entry name" value="GGDEF"/>
    <property type="match status" value="1"/>
</dbReference>
<keyword evidence="1" id="KW-1133">Transmembrane helix</keyword>
<dbReference type="CDD" id="cd01948">
    <property type="entry name" value="EAL"/>
    <property type="match status" value="1"/>
</dbReference>
<dbReference type="PROSITE" id="PS50883">
    <property type="entry name" value="EAL"/>
    <property type="match status" value="1"/>
</dbReference>
<dbReference type="SMART" id="SM00052">
    <property type="entry name" value="EAL"/>
    <property type="match status" value="1"/>
</dbReference>
<dbReference type="Gene3D" id="3.30.70.270">
    <property type="match status" value="1"/>
</dbReference>
<feature type="domain" description="GGDEF" evidence="3">
    <location>
        <begin position="299"/>
        <end position="432"/>
    </location>
</feature>
<evidence type="ECO:0000259" key="2">
    <source>
        <dbReference type="PROSITE" id="PS50883"/>
    </source>
</evidence>
<dbReference type="PANTHER" id="PTHR44757:SF2">
    <property type="entry name" value="BIOFILM ARCHITECTURE MAINTENANCE PROTEIN MBAA"/>
    <property type="match status" value="1"/>
</dbReference>
<keyword evidence="1" id="KW-0472">Membrane</keyword>
<feature type="domain" description="EAL" evidence="2">
    <location>
        <begin position="441"/>
        <end position="694"/>
    </location>
</feature>
<dbReference type="EMBL" id="CP059693">
    <property type="protein sequence ID" value="WDE14077.1"/>
    <property type="molecule type" value="Genomic_DNA"/>
</dbReference>
<feature type="transmembrane region" description="Helical" evidence="1">
    <location>
        <begin position="28"/>
        <end position="50"/>
    </location>
</feature>
<dbReference type="InterPro" id="IPR001633">
    <property type="entry name" value="EAL_dom"/>
</dbReference>
<feature type="transmembrane region" description="Helical" evidence="1">
    <location>
        <begin position="229"/>
        <end position="252"/>
    </location>
</feature>
<dbReference type="SUPFAM" id="SSF55073">
    <property type="entry name" value="Nucleotide cyclase"/>
    <property type="match status" value="1"/>
</dbReference>
<reference evidence="4 5" key="1">
    <citation type="journal article" date="2022" name="Mar. Drugs">
        <title>Bioassay-Guided Fractionation Leads to the Detection of Cholic Acid Generated by the Rare Thalassomonas sp.</title>
        <authorList>
            <person name="Pheiffer F."/>
            <person name="Schneider Y.K."/>
            <person name="Hansen E.H."/>
            <person name="Andersen J.H."/>
            <person name="Isaksson J."/>
            <person name="Busche T."/>
            <person name="R C."/>
            <person name="Kalinowski J."/>
            <person name="Zyl L.V."/>
            <person name="Trindade M."/>
        </authorList>
    </citation>
    <scope>NUCLEOTIDE SEQUENCE [LARGE SCALE GENOMIC DNA]</scope>
    <source>
        <strain evidence="4 5">A5K-61T</strain>
    </source>
</reference>
<dbReference type="InterPro" id="IPR029787">
    <property type="entry name" value="Nucleotide_cyclase"/>
</dbReference>
<dbReference type="Proteomes" id="UP001215231">
    <property type="component" value="Chromosome"/>
</dbReference>
<proteinExistence type="predicted"/>
<name>A0ABY7VLK1_9GAMM</name>
<dbReference type="InterPro" id="IPR043128">
    <property type="entry name" value="Rev_trsase/Diguanyl_cyclase"/>
</dbReference>
<dbReference type="NCBIfam" id="TIGR00254">
    <property type="entry name" value="GGDEF"/>
    <property type="match status" value="1"/>
</dbReference>
<evidence type="ECO:0000313" key="4">
    <source>
        <dbReference type="EMBL" id="WDE14077.1"/>
    </source>
</evidence>
<dbReference type="PANTHER" id="PTHR44757">
    <property type="entry name" value="DIGUANYLATE CYCLASE DGCP"/>
    <property type="match status" value="1"/>
</dbReference>
<dbReference type="CDD" id="cd01949">
    <property type="entry name" value="GGDEF"/>
    <property type="match status" value="1"/>
</dbReference>
<evidence type="ECO:0000256" key="1">
    <source>
        <dbReference type="SAM" id="Phobius"/>
    </source>
</evidence>
<dbReference type="InterPro" id="IPR035919">
    <property type="entry name" value="EAL_sf"/>
</dbReference>
<dbReference type="InterPro" id="IPR052155">
    <property type="entry name" value="Biofilm_reg_signaling"/>
</dbReference>
<accession>A0ABY7VLK1</accession>
<dbReference type="Gene3D" id="3.20.20.450">
    <property type="entry name" value="EAL domain"/>
    <property type="match status" value="1"/>
</dbReference>
<evidence type="ECO:0000259" key="3">
    <source>
        <dbReference type="PROSITE" id="PS50887"/>
    </source>
</evidence>